<dbReference type="Pfam" id="PF11250">
    <property type="entry name" value="FAF"/>
    <property type="match status" value="1"/>
</dbReference>
<proteinExistence type="inferred from homology"/>
<sequence length="359" mass="39617">MATIVCHHHHRGLQSCLESHTVEPRALRLTLSSSRPHFSPPSLELTSKSVSVNSSPEPGGWSVLQALFDGPRLSKEIDGNEITYAHPLAKRSLSTLSDKSLELCTENLGSETGSDDVLEDDNDVFSSLSSSTNRQNENRATWKQLEPRQVLGGTKATGGEFPPPLTTISGSESIRVRPHRENGRLVIKAEKAPYNNSIFRADRSNGRLRLCILKDSTPSIDYKEESTTDKENDNNNNHNEEEEEEEFENDGNTIAEKDELDKEETKFERREGRDGRGGGVGGGRCRGGEREEQRIYSGFAWQYVGGRHVAASSSRVSRVSIVARASACCLGCDFDGGYVGCVFAIRSFWTYTVSNSESL</sequence>
<accession>A0ABR2R9J8</accession>
<dbReference type="PANTHER" id="PTHR33155">
    <property type="entry name" value="FANTASTIC FOUR-LIKE PROTEIN (DUF3049)"/>
    <property type="match status" value="1"/>
</dbReference>
<evidence type="ECO:0000256" key="1">
    <source>
        <dbReference type="ARBA" id="ARBA00008690"/>
    </source>
</evidence>
<dbReference type="InterPro" id="IPR046431">
    <property type="entry name" value="FAF_dom"/>
</dbReference>
<dbReference type="InterPro" id="IPR021410">
    <property type="entry name" value="FAF"/>
</dbReference>
<dbReference type="Proteomes" id="UP001396334">
    <property type="component" value="Unassembled WGS sequence"/>
</dbReference>
<feature type="compositionally biased region" description="Basic and acidic residues" evidence="2">
    <location>
        <begin position="255"/>
        <end position="276"/>
    </location>
</feature>
<evidence type="ECO:0000313" key="4">
    <source>
        <dbReference type="EMBL" id="KAK9009617.1"/>
    </source>
</evidence>
<evidence type="ECO:0000256" key="2">
    <source>
        <dbReference type="SAM" id="MobiDB-lite"/>
    </source>
</evidence>
<reference evidence="4 5" key="1">
    <citation type="journal article" date="2024" name="G3 (Bethesda)">
        <title>Genome assembly of Hibiscus sabdariffa L. provides insights into metabolisms of medicinal natural products.</title>
        <authorList>
            <person name="Kim T."/>
        </authorList>
    </citation>
    <scope>NUCLEOTIDE SEQUENCE [LARGE SCALE GENOMIC DNA]</scope>
    <source>
        <strain evidence="4">TK-2024</strain>
        <tissue evidence="4">Old leaves</tissue>
    </source>
</reference>
<feature type="region of interest" description="Disordered" evidence="2">
    <location>
        <begin position="221"/>
        <end position="288"/>
    </location>
</feature>
<comment type="caution">
    <text evidence="4">The sequence shown here is derived from an EMBL/GenBank/DDBJ whole genome shotgun (WGS) entry which is preliminary data.</text>
</comment>
<dbReference type="PANTHER" id="PTHR33155:SF4">
    <property type="entry name" value="PROTEIN FANTASTIC FOUR 3"/>
    <property type="match status" value="1"/>
</dbReference>
<evidence type="ECO:0000259" key="3">
    <source>
        <dbReference type="Pfam" id="PF11250"/>
    </source>
</evidence>
<name>A0ABR2R9J8_9ROSI</name>
<keyword evidence="5" id="KW-1185">Reference proteome</keyword>
<comment type="similarity">
    <text evidence="1">Belongs to the fantastic four family.</text>
</comment>
<feature type="compositionally biased region" description="Acidic residues" evidence="2">
    <location>
        <begin position="240"/>
        <end position="249"/>
    </location>
</feature>
<evidence type="ECO:0000313" key="5">
    <source>
        <dbReference type="Proteomes" id="UP001396334"/>
    </source>
</evidence>
<protein>
    <recommendedName>
        <fullName evidence="3">FAF domain-containing protein</fullName>
    </recommendedName>
</protein>
<gene>
    <name evidence="4" type="ORF">V6N11_036147</name>
</gene>
<organism evidence="4 5">
    <name type="scientific">Hibiscus sabdariffa</name>
    <name type="common">roselle</name>
    <dbReference type="NCBI Taxonomy" id="183260"/>
    <lineage>
        <taxon>Eukaryota</taxon>
        <taxon>Viridiplantae</taxon>
        <taxon>Streptophyta</taxon>
        <taxon>Embryophyta</taxon>
        <taxon>Tracheophyta</taxon>
        <taxon>Spermatophyta</taxon>
        <taxon>Magnoliopsida</taxon>
        <taxon>eudicotyledons</taxon>
        <taxon>Gunneridae</taxon>
        <taxon>Pentapetalae</taxon>
        <taxon>rosids</taxon>
        <taxon>malvids</taxon>
        <taxon>Malvales</taxon>
        <taxon>Malvaceae</taxon>
        <taxon>Malvoideae</taxon>
        <taxon>Hibiscus</taxon>
    </lineage>
</organism>
<feature type="domain" description="FAF" evidence="3">
    <location>
        <begin position="160"/>
        <end position="212"/>
    </location>
</feature>
<dbReference type="EMBL" id="JBBPBN010000024">
    <property type="protein sequence ID" value="KAK9009617.1"/>
    <property type="molecule type" value="Genomic_DNA"/>
</dbReference>
<feature type="compositionally biased region" description="Basic and acidic residues" evidence="2">
    <location>
        <begin position="221"/>
        <end position="233"/>
    </location>
</feature>